<reference evidence="1 2" key="2">
    <citation type="submission" date="2018-11" db="EMBL/GenBank/DDBJ databases">
        <authorList>
            <consortium name="Pathogen Informatics"/>
        </authorList>
    </citation>
    <scope>NUCLEOTIDE SEQUENCE [LARGE SCALE GENOMIC DNA]</scope>
</reference>
<protein>
    <submittedName>
        <fullName evidence="3">DDE_3 domain-containing protein</fullName>
    </submittedName>
</protein>
<dbReference type="EMBL" id="UYSL01001767">
    <property type="protein sequence ID" value="VDL65467.1"/>
    <property type="molecule type" value="Genomic_DNA"/>
</dbReference>
<reference evidence="3" key="1">
    <citation type="submission" date="2017-02" db="UniProtKB">
        <authorList>
            <consortium name="WormBaseParasite"/>
        </authorList>
    </citation>
    <scope>IDENTIFICATION</scope>
</reference>
<organism evidence="3">
    <name type="scientific">Nippostrongylus brasiliensis</name>
    <name type="common">Rat hookworm</name>
    <dbReference type="NCBI Taxonomy" id="27835"/>
    <lineage>
        <taxon>Eukaryota</taxon>
        <taxon>Metazoa</taxon>
        <taxon>Ecdysozoa</taxon>
        <taxon>Nematoda</taxon>
        <taxon>Chromadorea</taxon>
        <taxon>Rhabditida</taxon>
        <taxon>Rhabditina</taxon>
        <taxon>Rhabditomorpha</taxon>
        <taxon>Strongyloidea</taxon>
        <taxon>Heligmosomidae</taxon>
        <taxon>Nippostrongylus</taxon>
    </lineage>
</organism>
<evidence type="ECO:0000313" key="3">
    <source>
        <dbReference type="WBParaSite" id="NBR_0000187701-mRNA-1"/>
    </source>
</evidence>
<gene>
    <name evidence="1" type="ORF">NBR_LOCUS1878</name>
</gene>
<keyword evidence="2" id="KW-1185">Reference proteome</keyword>
<dbReference type="PANTHER" id="PTHR46068">
    <property type="entry name" value="PROTEIN CBG27172"/>
    <property type="match status" value="1"/>
</dbReference>
<dbReference type="Proteomes" id="UP000271162">
    <property type="component" value="Unassembled WGS sequence"/>
</dbReference>
<accession>A0A0N4XH75</accession>
<dbReference type="Gene3D" id="3.30.420.10">
    <property type="entry name" value="Ribonuclease H-like superfamily/Ribonuclease H"/>
    <property type="match status" value="1"/>
</dbReference>
<proteinExistence type="predicted"/>
<dbReference type="InterPro" id="IPR036397">
    <property type="entry name" value="RNaseH_sf"/>
</dbReference>
<name>A0A0N4XH75_NIPBR</name>
<evidence type="ECO:0000313" key="2">
    <source>
        <dbReference type="Proteomes" id="UP000271162"/>
    </source>
</evidence>
<sequence>MVWTAITSDGKSDLVFVEEGVKIDSSLYLEDILTKSLLSWTRNHFTGQSFVFQQDGAPAHKSKAEQGWLQRELAEFISSSEWPPYSPDLNPLDYAI</sequence>
<dbReference type="STRING" id="27835.A0A0N4XH75"/>
<dbReference type="PANTHER" id="PTHR46068:SF1">
    <property type="entry name" value="TRANSPOSASE IS30-LIKE HTH DOMAIN-CONTAINING PROTEIN"/>
    <property type="match status" value="1"/>
</dbReference>
<evidence type="ECO:0000313" key="1">
    <source>
        <dbReference type="EMBL" id="VDL65467.1"/>
    </source>
</evidence>
<dbReference type="WBParaSite" id="NBR_0000187701-mRNA-1">
    <property type="protein sequence ID" value="NBR_0000187701-mRNA-1"/>
    <property type="gene ID" value="NBR_0000187701"/>
</dbReference>
<dbReference type="AlphaFoldDB" id="A0A0N4XH75"/>
<dbReference type="OMA" id="WTRNHFT"/>
<dbReference type="GO" id="GO:0003676">
    <property type="term" value="F:nucleic acid binding"/>
    <property type="evidence" value="ECO:0007669"/>
    <property type="project" value="InterPro"/>
</dbReference>